<evidence type="ECO:0000256" key="1">
    <source>
        <dbReference type="SAM" id="MobiDB-lite"/>
    </source>
</evidence>
<reference evidence="2" key="1">
    <citation type="submission" date="2019-08" db="EMBL/GenBank/DDBJ databases">
        <authorList>
            <person name="Kucharzyk K."/>
            <person name="Murdoch R.W."/>
            <person name="Higgins S."/>
            <person name="Loffler F."/>
        </authorList>
    </citation>
    <scope>NUCLEOTIDE SEQUENCE</scope>
</reference>
<feature type="compositionally biased region" description="Basic and acidic residues" evidence="1">
    <location>
        <begin position="57"/>
        <end position="67"/>
    </location>
</feature>
<protein>
    <submittedName>
        <fullName evidence="2">Uncharacterized protein</fullName>
    </submittedName>
</protein>
<proteinExistence type="predicted"/>
<name>A0A645J7H5_9ZZZZ</name>
<comment type="caution">
    <text evidence="2">The sequence shown here is derived from an EMBL/GenBank/DDBJ whole genome shotgun (WGS) entry which is preliminary data.</text>
</comment>
<accession>A0A645J7H5</accession>
<dbReference type="EMBL" id="VSSQ01124697">
    <property type="protein sequence ID" value="MPN55443.1"/>
    <property type="molecule type" value="Genomic_DNA"/>
</dbReference>
<dbReference type="AlphaFoldDB" id="A0A645J7H5"/>
<evidence type="ECO:0000313" key="2">
    <source>
        <dbReference type="EMBL" id="MPN55443.1"/>
    </source>
</evidence>
<organism evidence="2">
    <name type="scientific">bioreactor metagenome</name>
    <dbReference type="NCBI Taxonomy" id="1076179"/>
    <lineage>
        <taxon>unclassified sequences</taxon>
        <taxon>metagenomes</taxon>
        <taxon>ecological metagenomes</taxon>
    </lineage>
</organism>
<gene>
    <name evidence="2" type="ORF">SDC9_203125</name>
</gene>
<feature type="region of interest" description="Disordered" evidence="1">
    <location>
        <begin position="1"/>
        <end position="67"/>
    </location>
</feature>
<sequence>MLYEEEQNGNHYRPGDGGRNHAGRAQGLRQRRDVLFGVGLEQRSHPDGGTAFRKKARDQARAGDRRDDRIVRTYAPVQARHLQLRLEGGFPFHYRQP</sequence>